<reference evidence="2 3" key="1">
    <citation type="journal article" date="2016" name="Nat. Commun.">
        <title>Thousands of microbial genomes shed light on interconnected biogeochemical processes in an aquifer system.</title>
        <authorList>
            <person name="Anantharaman K."/>
            <person name="Brown C.T."/>
            <person name="Hug L.A."/>
            <person name="Sharon I."/>
            <person name="Castelle C.J."/>
            <person name="Probst A.J."/>
            <person name="Thomas B.C."/>
            <person name="Singh A."/>
            <person name="Wilkins M.J."/>
            <person name="Karaoz U."/>
            <person name="Brodie E.L."/>
            <person name="Williams K.H."/>
            <person name="Hubbard S.S."/>
            <person name="Banfield J.F."/>
        </authorList>
    </citation>
    <scope>NUCLEOTIDE SEQUENCE [LARGE SCALE GENOMIC DNA]</scope>
</reference>
<evidence type="ECO:0000313" key="2">
    <source>
        <dbReference type="EMBL" id="OGN06495.1"/>
    </source>
</evidence>
<gene>
    <name evidence="2" type="ORF">A3B86_03550</name>
</gene>
<evidence type="ECO:0000256" key="1">
    <source>
        <dbReference type="SAM" id="Phobius"/>
    </source>
</evidence>
<name>A0A1F8F050_9BACT</name>
<protein>
    <submittedName>
        <fullName evidence="2">Uncharacterized protein</fullName>
    </submittedName>
</protein>
<proteinExistence type="predicted"/>
<keyword evidence="1" id="KW-1133">Transmembrane helix</keyword>
<dbReference type="AlphaFoldDB" id="A0A1F8F050"/>
<accession>A0A1F8F050</accession>
<keyword evidence="1" id="KW-0812">Transmembrane</keyword>
<organism evidence="2 3">
    <name type="scientific">Candidatus Yanofskybacteria bacterium RIFCSPHIGHO2_02_FULL_38_22b</name>
    <dbReference type="NCBI Taxonomy" id="1802673"/>
    <lineage>
        <taxon>Bacteria</taxon>
        <taxon>Candidatus Yanofskyibacteriota</taxon>
    </lineage>
</organism>
<comment type="caution">
    <text evidence="2">The sequence shown here is derived from an EMBL/GenBank/DDBJ whole genome shotgun (WGS) entry which is preliminary data.</text>
</comment>
<evidence type="ECO:0000313" key="3">
    <source>
        <dbReference type="Proteomes" id="UP000176834"/>
    </source>
</evidence>
<dbReference type="Proteomes" id="UP000176834">
    <property type="component" value="Unassembled WGS sequence"/>
</dbReference>
<keyword evidence="1" id="KW-0472">Membrane</keyword>
<dbReference type="EMBL" id="MGJN01000019">
    <property type="protein sequence ID" value="OGN06495.1"/>
    <property type="molecule type" value="Genomic_DNA"/>
</dbReference>
<sequence>MILSAIISVALAGLAVKYFLEFKKTRARITWREYAIGMAISPLVAVLVSWAGWSMAKNSKVNFNEYWNGWEVAAIKEYTQCTRDGSCRWEYDCDPYWVTVCHEECSGTGDDRSCHQVCHQEVRYHSCPYVNREYHFYVDTTLGRYTVATNVFPENPQANRWRTGHSIPQYIISNAGTGEPSFWLSVKDRCEANRPGPVTARKDYVNYILASERTLMKEYSSDIAEYQKSNLLPVLVNNVENLYYANKVYFVGLKSNNPVLWQNTIAYVNANLGYQLQGDLHLVVVKNDKIASNPDRYSLALKAYWQNKEVFGKNALSKNAIVVLVGTDGTTVSWSRAFTGMPLGNEKFIVVMRDGLKGLSLNPETLLGPLFSQRNGNTVFYPPGGGQPGPIQRIIWGIDDPATKFKRISMSGDDSQGGFLYLKNEIQPSAGQVWAILIIAFLISCGVWVWAANHYDPSEGVYNWRR</sequence>
<feature type="transmembrane region" description="Helical" evidence="1">
    <location>
        <begin position="433"/>
        <end position="451"/>
    </location>
</feature>
<feature type="transmembrane region" description="Helical" evidence="1">
    <location>
        <begin position="34"/>
        <end position="53"/>
    </location>
</feature>